<gene>
    <name evidence="2" type="ORF">KK1_030633</name>
</gene>
<protein>
    <recommendedName>
        <fullName evidence="4">Retrovirus-related Pol polyprotein from transposon TNT 1-94</fullName>
    </recommendedName>
</protein>
<feature type="compositionally biased region" description="Polar residues" evidence="1">
    <location>
        <begin position="29"/>
        <end position="39"/>
    </location>
</feature>
<evidence type="ECO:0000256" key="1">
    <source>
        <dbReference type="SAM" id="MobiDB-lite"/>
    </source>
</evidence>
<feature type="region of interest" description="Disordered" evidence="1">
    <location>
        <begin position="280"/>
        <end position="312"/>
    </location>
</feature>
<dbReference type="EMBL" id="KQ483520">
    <property type="protein sequence ID" value="KYP47683.1"/>
    <property type="molecule type" value="Genomic_DNA"/>
</dbReference>
<feature type="region of interest" description="Disordered" evidence="1">
    <location>
        <begin position="186"/>
        <end position="212"/>
    </location>
</feature>
<proteinExistence type="predicted"/>
<dbReference type="AlphaFoldDB" id="A0A151RYP9"/>
<feature type="region of interest" description="Disordered" evidence="1">
    <location>
        <begin position="1"/>
        <end position="39"/>
    </location>
</feature>
<dbReference type="Pfam" id="PF14223">
    <property type="entry name" value="Retrotran_gag_2"/>
    <property type="match status" value="1"/>
</dbReference>
<dbReference type="PANTHER" id="PTHR47481">
    <property type="match status" value="1"/>
</dbReference>
<reference evidence="2" key="1">
    <citation type="journal article" date="2012" name="Nat. Biotechnol.">
        <title>Draft genome sequence of pigeonpea (Cajanus cajan), an orphan legume crop of resource-poor farmers.</title>
        <authorList>
            <person name="Varshney R.K."/>
            <person name="Chen W."/>
            <person name="Li Y."/>
            <person name="Bharti A.K."/>
            <person name="Saxena R.K."/>
            <person name="Schlueter J.A."/>
            <person name="Donoghue M.T."/>
            <person name="Azam S."/>
            <person name="Fan G."/>
            <person name="Whaley A.M."/>
            <person name="Farmer A.D."/>
            <person name="Sheridan J."/>
            <person name="Iwata A."/>
            <person name="Tuteja R."/>
            <person name="Penmetsa R.V."/>
            <person name="Wu W."/>
            <person name="Upadhyaya H.D."/>
            <person name="Yang S.P."/>
            <person name="Shah T."/>
            <person name="Saxena K.B."/>
            <person name="Michael T."/>
            <person name="McCombie W.R."/>
            <person name="Yang B."/>
            <person name="Zhang G."/>
            <person name="Yang H."/>
            <person name="Wang J."/>
            <person name="Spillane C."/>
            <person name="Cook D.R."/>
            <person name="May G.D."/>
            <person name="Xu X."/>
            <person name="Jackson S.A."/>
        </authorList>
    </citation>
    <scope>NUCLEOTIDE SEQUENCE [LARGE SCALE GENOMIC DNA]</scope>
</reference>
<keyword evidence="3" id="KW-1185">Reference proteome</keyword>
<feature type="compositionally biased region" description="Pro residues" evidence="1">
    <location>
        <begin position="10"/>
        <end position="20"/>
    </location>
</feature>
<feature type="compositionally biased region" description="Pro residues" evidence="1">
    <location>
        <begin position="294"/>
        <end position="312"/>
    </location>
</feature>
<dbReference type="Proteomes" id="UP000075243">
    <property type="component" value="Unassembled WGS sequence"/>
</dbReference>
<evidence type="ECO:0000313" key="2">
    <source>
        <dbReference type="EMBL" id="KYP47683.1"/>
    </source>
</evidence>
<name>A0A151RYP9_CAJCA</name>
<feature type="compositionally biased region" description="Polar residues" evidence="1">
    <location>
        <begin position="186"/>
        <end position="201"/>
    </location>
</feature>
<dbReference type="Gramene" id="C.cajan_28100.t">
    <property type="protein sequence ID" value="C.cajan_28100.t"/>
    <property type="gene ID" value="C.cajan_28100"/>
</dbReference>
<organism evidence="2 3">
    <name type="scientific">Cajanus cajan</name>
    <name type="common">Pigeon pea</name>
    <name type="synonym">Cajanus indicus</name>
    <dbReference type="NCBI Taxonomy" id="3821"/>
    <lineage>
        <taxon>Eukaryota</taxon>
        <taxon>Viridiplantae</taxon>
        <taxon>Streptophyta</taxon>
        <taxon>Embryophyta</taxon>
        <taxon>Tracheophyta</taxon>
        <taxon>Spermatophyta</taxon>
        <taxon>Magnoliopsida</taxon>
        <taxon>eudicotyledons</taxon>
        <taxon>Gunneridae</taxon>
        <taxon>Pentapetalae</taxon>
        <taxon>rosids</taxon>
        <taxon>fabids</taxon>
        <taxon>Fabales</taxon>
        <taxon>Fabaceae</taxon>
        <taxon>Papilionoideae</taxon>
        <taxon>50 kb inversion clade</taxon>
        <taxon>NPAAA clade</taxon>
        <taxon>indigoferoid/millettioid clade</taxon>
        <taxon>Phaseoleae</taxon>
        <taxon>Cajanus</taxon>
    </lineage>
</organism>
<dbReference type="PANTHER" id="PTHR47481:SF30">
    <property type="entry name" value="CCHC-TYPE DOMAIN-CONTAINING PROTEIN"/>
    <property type="match status" value="1"/>
</dbReference>
<sequence length="312" mass="34684">MAESTSPADSSPPPPPPPPINATTPINTVSSKNPPTNPSLSLTFSHTISKKLDTRNYLLWCQQVEPVIKGHRHSYFHSHMNAKACQLHNELRNTNLENQTISDYVLRIQTLVDALTAIGDSVSAKEHLDIILEGLPEEYESTMSLISSRFDMLSIDEVKTLLLGHESRLDKFKKKAVASVNVTTTNLEPNSSLSHPQTNLPHQEPPPQFAQRRGGRTNFCGGCFPNRAGRGRGRFTGFQCQVCHRYGHVASSCYYRFDETFVPSSPLNAPMFPSTNHNADAGSWYNNQTAPAQYFPPPSQQHAHPPPQNSWT</sequence>
<feature type="compositionally biased region" description="Polar residues" evidence="1">
    <location>
        <begin position="280"/>
        <end position="291"/>
    </location>
</feature>
<evidence type="ECO:0008006" key="4">
    <source>
        <dbReference type="Google" id="ProtNLM"/>
    </source>
</evidence>
<evidence type="ECO:0000313" key="3">
    <source>
        <dbReference type="Proteomes" id="UP000075243"/>
    </source>
</evidence>
<accession>A0A151RYP9</accession>
<dbReference type="OMA" id="CQLHNEL"/>